<keyword evidence="7" id="KW-1185">Reference proteome</keyword>
<evidence type="ECO:0000256" key="5">
    <source>
        <dbReference type="SAM" id="Phobius"/>
    </source>
</evidence>
<dbReference type="InterPro" id="IPR052556">
    <property type="entry name" value="PolySynth_Transporter"/>
</dbReference>
<feature type="transmembrane region" description="Helical" evidence="5">
    <location>
        <begin position="63"/>
        <end position="81"/>
    </location>
</feature>
<feature type="transmembrane region" description="Helical" evidence="5">
    <location>
        <begin position="337"/>
        <end position="357"/>
    </location>
</feature>
<feature type="transmembrane region" description="Helical" evidence="5">
    <location>
        <begin position="244"/>
        <end position="263"/>
    </location>
</feature>
<protein>
    <recommendedName>
        <fullName evidence="8">Polysaccharide biosynthesis protein C-terminal domain-containing protein</fullName>
    </recommendedName>
</protein>
<keyword evidence="2 5" id="KW-0812">Transmembrane</keyword>
<feature type="transmembrane region" description="Helical" evidence="5">
    <location>
        <begin position="120"/>
        <end position="143"/>
    </location>
</feature>
<evidence type="ECO:0000256" key="4">
    <source>
        <dbReference type="ARBA" id="ARBA00023136"/>
    </source>
</evidence>
<gene>
    <name evidence="6" type="ORF">AAW01_10250</name>
</gene>
<dbReference type="Proteomes" id="UP000053070">
    <property type="component" value="Unassembled WGS sequence"/>
</dbReference>
<feature type="transmembrane region" description="Helical" evidence="5">
    <location>
        <begin position="275"/>
        <end position="294"/>
    </location>
</feature>
<evidence type="ECO:0000256" key="3">
    <source>
        <dbReference type="ARBA" id="ARBA00022989"/>
    </source>
</evidence>
<evidence type="ECO:0000313" key="6">
    <source>
        <dbReference type="EMBL" id="KLE31850.1"/>
    </source>
</evidence>
<dbReference type="EMBL" id="LBHC01000002">
    <property type="protein sequence ID" value="KLE31850.1"/>
    <property type="molecule type" value="Genomic_DNA"/>
</dbReference>
<dbReference type="AlphaFoldDB" id="A0A0G9MMD4"/>
<keyword evidence="4 5" id="KW-0472">Membrane</keyword>
<name>A0A0G9MMD4_9SPHN</name>
<evidence type="ECO:0000256" key="2">
    <source>
        <dbReference type="ARBA" id="ARBA00022692"/>
    </source>
</evidence>
<evidence type="ECO:0000256" key="1">
    <source>
        <dbReference type="ARBA" id="ARBA00004141"/>
    </source>
</evidence>
<dbReference type="PANTHER" id="PTHR43424">
    <property type="entry name" value="LOCUS PUTATIVE PROTEIN 1-RELATED"/>
    <property type="match status" value="1"/>
</dbReference>
<reference evidence="6 7" key="1">
    <citation type="submission" date="2015-04" db="EMBL/GenBank/DDBJ databases">
        <title>The draft genome sequence of Erythrobacr gangjinensis K7-2.</title>
        <authorList>
            <person name="Zhuang L."/>
            <person name="Liu Y."/>
            <person name="Shao Z."/>
        </authorList>
    </citation>
    <scope>NUCLEOTIDE SEQUENCE [LARGE SCALE GENOMIC DNA]</scope>
    <source>
        <strain evidence="6 7">K7-2</strain>
    </source>
</reference>
<feature type="transmembrane region" description="Helical" evidence="5">
    <location>
        <begin position="168"/>
        <end position="189"/>
    </location>
</feature>
<dbReference type="InterPro" id="IPR002797">
    <property type="entry name" value="Polysacc_synth"/>
</dbReference>
<dbReference type="GO" id="GO:0016020">
    <property type="term" value="C:membrane"/>
    <property type="evidence" value="ECO:0007669"/>
    <property type="project" value="UniProtKB-SubCell"/>
</dbReference>
<keyword evidence="3 5" id="KW-1133">Transmembrane helix</keyword>
<evidence type="ECO:0008006" key="8">
    <source>
        <dbReference type="Google" id="ProtNLM"/>
    </source>
</evidence>
<feature type="transmembrane region" description="Helical" evidence="5">
    <location>
        <begin position="315"/>
        <end position="331"/>
    </location>
</feature>
<feature type="transmembrane region" description="Helical" evidence="5">
    <location>
        <begin position="195"/>
        <end position="223"/>
    </location>
</feature>
<feature type="transmembrane region" description="Helical" evidence="5">
    <location>
        <begin position="36"/>
        <end position="57"/>
    </location>
</feature>
<comment type="caution">
    <text evidence="6">The sequence shown here is derived from an EMBL/GenBank/DDBJ whole genome shotgun (WGS) entry which is preliminary data.</text>
</comment>
<sequence length="390" mass="42389">MLALATPFAVLGLDASLVKWIVREPEDRDRIVTQNLLTRVTMASLVCAVAMLAVLAIGVGEQAQYVLIMLIGLIPQCTSTLDRFFLATRKGELILASSIAALLTAGSLRVYFALYDPNVFFFALTYLVEYFAQGISLCIFYFLQRPRPNWSPGNLQTALSRLSESIPLLPAAVAGAAFAAVGVIVLKIFSDDEQLGIFTAALRITTAWVVVQAAIVAAAAPLIMEEATVERGAKGEVSLRLMRVIETATILSLVAAVGMAIVAPALEQILYGDQFQGVAILMTIHIWAALFAGWRKISGTWYVAEESLWLAFRRQLVGLLITALFGIPLTIKYGAMGMAIGALAGEIVAGWLVDFLGRKTRHHGMAKLRSFYPRVLIADLRKWRRSSGAV</sequence>
<dbReference type="STRING" id="502682.BMF35_a1057"/>
<accession>A0A0G9MMD4</accession>
<dbReference type="Pfam" id="PF01943">
    <property type="entry name" value="Polysacc_synt"/>
    <property type="match status" value="1"/>
</dbReference>
<dbReference type="PANTHER" id="PTHR43424:SF1">
    <property type="entry name" value="LOCUS PUTATIVE PROTEIN 1-RELATED"/>
    <property type="match status" value="1"/>
</dbReference>
<comment type="subcellular location">
    <subcellularLocation>
        <location evidence="1">Membrane</location>
        <topology evidence="1">Multi-pass membrane protein</topology>
    </subcellularLocation>
</comment>
<organism evidence="6 7">
    <name type="scientific">Aurantiacibacter gangjinensis</name>
    <dbReference type="NCBI Taxonomy" id="502682"/>
    <lineage>
        <taxon>Bacteria</taxon>
        <taxon>Pseudomonadati</taxon>
        <taxon>Pseudomonadota</taxon>
        <taxon>Alphaproteobacteria</taxon>
        <taxon>Sphingomonadales</taxon>
        <taxon>Erythrobacteraceae</taxon>
        <taxon>Aurantiacibacter</taxon>
    </lineage>
</organism>
<dbReference type="PATRIC" id="fig|502682.8.peg.2094"/>
<feature type="transmembrane region" description="Helical" evidence="5">
    <location>
        <begin position="93"/>
        <end position="114"/>
    </location>
</feature>
<proteinExistence type="predicted"/>
<evidence type="ECO:0000313" key="7">
    <source>
        <dbReference type="Proteomes" id="UP000053070"/>
    </source>
</evidence>